<organism evidence="3">
    <name type="scientific">marine sediment metagenome</name>
    <dbReference type="NCBI Taxonomy" id="412755"/>
    <lineage>
        <taxon>unclassified sequences</taxon>
        <taxon>metagenomes</taxon>
        <taxon>ecological metagenomes</taxon>
    </lineage>
</organism>
<proteinExistence type="predicted"/>
<feature type="domain" description="Helix-turn-helix" evidence="2">
    <location>
        <begin position="54"/>
        <end position="85"/>
    </location>
</feature>
<dbReference type="Gene3D" id="1.10.10.10">
    <property type="entry name" value="Winged helix-like DNA-binding domain superfamily/Winged helix DNA-binding domain"/>
    <property type="match status" value="1"/>
</dbReference>
<feature type="non-terminal residue" evidence="3">
    <location>
        <position position="87"/>
    </location>
</feature>
<evidence type="ECO:0008006" key="4">
    <source>
        <dbReference type="Google" id="ProtNLM"/>
    </source>
</evidence>
<dbReference type="InterPro" id="IPR013324">
    <property type="entry name" value="RNA_pol_sigma_r3/r4-like"/>
</dbReference>
<reference evidence="3" key="1">
    <citation type="journal article" date="2014" name="Front. Microbiol.">
        <title>High frequency of phylogenetically diverse reductive dehalogenase-homologous genes in deep subseafloor sedimentary metagenomes.</title>
        <authorList>
            <person name="Kawai M."/>
            <person name="Futagami T."/>
            <person name="Toyoda A."/>
            <person name="Takaki Y."/>
            <person name="Nishi S."/>
            <person name="Hori S."/>
            <person name="Arai W."/>
            <person name="Tsubouchi T."/>
            <person name="Morono Y."/>
            <person name="Uchiyama I."/>
            <person name="Ito T."/>
            <person name="Fujiyama A."/>
            <person name="Inagaki F."/>
            <person name="Takami H."/>
        </authorList>
    </citation>
    <scope>NUCLEOTIDE SEQUENCE</scope>
    <source>
        <strain evidence="3">Expedition CK06-06</strain>
    </source>
</reference>
<sequence>MVTTSRRDEVVELRETGLSYAAIGRRLGVTRERVRQIFKRKPRPQRPALLSKVMLTTRDVAQLLGIHVNTVRRWSNKGILKSYRISP</sequence>
<comment type="caution">
    <text evidence="3">The sequence shown here is derived from an EMBL/GenBank/DDBJ whole genome shotgun (WGS) entry which is preliminary data.</text>
</comment>
<evidence type="ECO:0000259" key="1">
    <source>
        <dbReference type="Pfam" id="PF04545"/>
    </source>
</evidence>
<protein>
    <recommendedName>
        <fullName evidence="4">RNA polymerase sigma-70 region 4 domain-containing protein</fullName>
    </recommendedName>
</protein>
<dbReference type="Gene3D" id="1.10.1660.10">
    <property type="match status" value="1"/>
</dbReference>
<accession>X1M3N8</accession>
<dbReference type="AlphaFoldDB" id="X1M3N8"/>
<gene>
    <name evidence="3" type="ORF">S06H3_32039</name>
</gene>
<dbReference type="SUPFAM" id="SSF46955">
    <property type="entry name" value="Putative DNA-binding domain"/>
    <property type="match status" value="1"/>
</dbReference>
<feature type="domain" description="RNA polymerase sigma-70 region 4" evidence="1">
    <location>
        <begin position="9"/>
        <end position="40"/>
    </location>
</feature>
<evidence type="ECO:0000259" key="2">
    <source>
        <dbReference type="Pfam" id="PF12728"/>
    </source>
</evidence>
<dbReference type="GO" id="GO:0003700">
    <property type="term" value="F:DNA-binding transcription factor activity"/>
    <property type="evidence" value="ECO:0007669"/>
    <property type="project" value="InterPro"/>
</dbReference>
<evidence type="ECO:0000313" key="3">
    <source>
        <dbReference type="EMBL" id="GAI26222.1"/>
    </source>
</evidence>
<dbReference type="SUPFAM" id="SSF88659">
    <property type="entry name" value="Sigma3 and sigma4 domains of RNA polymerase sigma factors"/>
    <property type="match status" value="1"/>
</dbReference>
<dbReference type="GO" id="GO:0006352">
    <property type="term" value="P:DNA-templated transcription initiation"/>
    <property type="evidence" value="ECO:0007669"/>
    <property type="project" value="InterPro"/>
</dbReference>
<dbReference type="Pfam" id="PF04545">
    <property type="entry name" value="Sigma70_r4"/>
    <property type="match status" value="1"/>
</dbReference>
<name>X1M3N8_9ZZZZ</name>
<dbReference type="EMBL" id="BARV01019014">
    <property type="protein sequence ID" value="GAI26222.1"/>
    <property type="molecule type" value="Genomic_DNA"/>
</dbReference>
<dbReference type="InterPro" id="IPR007630">
    <property type="entry name" value="RNA_pol_sigma70_r4"/>
</dbReference>
<dbReference type="InterPro" id="IPR009061">
    <property type="entry name" value="DNA-bd_dom_put_sf"/>
</dbReference>
<dbReference type="Pfam" id="PF12728">
    <property type="entry name" value="HTH_17"/>
    <property type="match status" value="1"/>
</dbReference>
<dbReference type="InterPro" id="IPR036388">
    <property type="entry name" value="WH-like_DNA-bd_sf"/>
</dbReference>
<dbReference type="InterPro" id="IPR041657">
    <property type="entry name" value="HTH_17"/>
</dbReference>